<protein>
    <submittedName>
        <fullName evidence="2">Uncharacterized protein</fullName>
    </submittedName>
</protein>
<evidence type="ECO:0000313" key="2">
    <source>
        <dbReference type="EMBL" id="CAG5010892.1"/>
    </source>
</evidence>
<gene>
    <name evidence="2" type="ORF">DYBT9275_04837</name>
</gene>
<keyword evidence="1" id="KW-1133">Transmembrane helix</keyword>
<name>A0A916JGQ0_9BACT</name>
<dbReference type="Proteomes" id="UP000680038">
    <property type="component" value="Unassembled WGS sequence"/>
</dbReference>
<sequence>MLNYKEDVLTQRFYFLNAVYTVLFIVLSYKDFTKRFRG</sequence>
<organism evidence="2 3">
    <name type="scientific">Dyadobacter helix</name>
    <dbReference type="NCBI Taxonomy" id="2822344"/>
    <lineage>
        <taxon>Bacteria</taxon>
        <taxon>Pseudomonadati</taxon>
        <taxon>Bacteroidota</taxon>
        <taxon>Cytophagia</taxon>
        <taxon>Cytophagales</taxon>
        <taxon>Spirosomataceae</taxon>
        <taxon>Dyadobacter</taxon>
    </lineage>
</organism>
<accession>A0A916JGQ0</accession>
<keyword evidence="1" id="KW-0812">Transmembrane</keyword>
<feature type="transmembrane region" description="Helical" evidence="1">
    <location>
        <begin position="12"/>
        <end position="29"/>
    </location>
</feature>
<comment type="caution">
    <text evidence="2">The sequence shown here is derived from an EMBL/GenBank/DDBJ whole genome shotgun (WGS) entry which is preliminary data.</text>
</comment>
<evidence type="ECO:0000313" key="3">
    <source>
        <dbReference type="Proteomes" id="UP000680038"/>
    </source>
</evidence>
<dbReference type="EMBL" id="CAJRAF010000002">
    <property type="protein sequence ID" value="CAG5010892.1"/>
    <property type="molecule type" value="Genomic_DNA"/>
</dbReference>
<keyword evidence="3" id="KW-1185">Reference proteome</keyword>
<keyword evidence="1" id="KW-0472">Membrane</keyword>
<reference evidence="2" key="1">
    <citation type="submission" date="2021-04" db="EMBL/GenBank/DDBJ databases">
        <authorList>
            <person name="Rodrigo-Torres L."/>
            <person name="Arahal R. D."/>
            <person name="Lucena T."/>
        </authorList>
    </citation>
    <scope>NUCLEOTIDE SEQUENCE</scope>
    <source>
        <strain evidence="2">CECT 9275</strain>
    </source>
</reference>
<evidence type="ECO:0000256" key="1">
    <source>
        <dbReference type="SAM" id="Phobius"/>
    </source>
</evidence>
<proteinExistence type="predicted"/>
<dbReference type="AlphaFoldDB" id="A0A916JGQ0"/>